<name>A0AAV4UTE3_CAEEX</name>
<organism evidence="2 3">
    <name type="scientific">Caerostris extrusa</name>
    <name type="common">Bark spider</name>
    <name type="synonym">Caerostris bankana</name>
    <dbReference type="NCBI Taxonomy" id="172846"/>
    <lineage>
        <taxon>Eukaryota</taxon>
        <taxon>Metazoa</taxon>
        <taxon>Ecdysozoa</taxon>
        <taxon>Arthropoda</taxon>
        <taxon>Chelicerata</taxon>
        <taxon>Arachnida</taxon>
        <taxon>Araneae</taxon>
        <taxon>Araneomorphae</taxon>
        <taxon>Entelegynae</taxon>
        <taxon>Araneoidea</taxon>
        <taxon>Araneidae</taxon>
        <taxon>Caerostris</taxon>
    </lineage>
</organism>
<dbReference type="EMBL" id="BPLR01013436">
    <property type="protein sequence ID" value="GIY61176.1"/>
    <property type="molecule type" value="Genomic_DNA"/>
</dbReference>
<accession>A0AAV4UTE3</accession>
<evidence type="ECO:0000256" key="1">
    <source>
        <dbReference type="SAM" id="MobiDB-lite"/>
    </source>
</evidence>
<feature type="compositionally biased region" description="Polar residues" evidence="1">
    <location>
        <begin position="105"/>
        <end position="117"/>
    </location>
</feature>
<protein>
    <submittedName>
        <fullName evidence="2">Uncharacterized protein</fullName>
    </submittedName>
</protein>
<feature type="region of interest" description="Disordered" evidence="1">
    <location>
        <begin position="102"/>
        <end position="126"/>
    </location>
</feature>
<keyword evidence="3" id="KW-1185">Reference proteome</keyword>
<gene>
    <name evidence="2" type="ORF">CEXT_351571</name>
</gene>
<evidence type="ECO:0000313" key="3">
    <source>
        <dbReference type="Proteomes" id="UP001054945"/>
    </source>
</evidence>
<dbReference type="Proteomes" id="UP001054945">
    <property type="component" value="Unassembled WGS sequence"/>
</dbReference>
<evidence type="ECO:0000313" key="2">
    <source>
        <dbReference type="EMBL" id="GIY61176.1"/>
    </source>
</evidence>
<reference evidence="2 3" key="1">
    <citation type="submission" date="2021-06" db="EMBL/GenBank/DDBJ databases">
        <title>Caerostris extrusa draft genome.</title>
        <authorList>
            <person name="Kono N."/>
            <person name="Arakawa K."/>
        </authorList>
    </citation>
    <scope>NUCLEOTIDE SEQUENCE [LARGE SCALE GENOMIC DNA]</scope>
</reference>
<dbReference type="AlphaFoldDB" id="A0AAV4UTE3"/>
<sequence>MQNPPRQRDKQTQSERSWCSLSYPGRYWSYLLVLVGVTWQKGREIRVEEGEKGGKEVTTVTVFHTPIEHPQGPSKIFRSLNNEHSLFLNTNTKQAPYEKMGKLSSAKSPNNATNRQRASGHGISCPPRDDIGRIFIGSGRCHLAEREIRVEEGERKVISAVG</sequence>
<comment type="caution">
    <text evidence="2">The sequence shown here is derived from an EMBL/GenBank/DDBJ whole genome shotgun (WGS) entry which is preliminary data.</text>
</comment>
<proteinExistence type="predicted"/>